<reference evidence="1" key="1">
    <citation type="submission" date="2018-05" db="EMBL/GenBank/DDBJ databases">
        <authorList>
            <person name="Lanie J.A."/>
            <person name="Ng W.-L."/>
            <person name="Kazmierczak K.M."/>
            <person name="Andrzejewski T.M."/>
            <person name="Davidsen T.M."/>
            <person name="Wayne K.J."/>
            <person name="Tettelin H."/>
            <person name="Glass J.I."/>
            <person name="Rusch D."/>
            <person name="Podicherti R."/>
            <person name="Tsui H.-C.T."/>
            <person name="Winkler M.E."/>
        </authorList>
    </citation>
    <scope>NUCLEOTIDE SEQUENCE</scope>
</reference>
<protein>
    <submittedName>
        <fullName evidence="1">Uncharacterized protein</fullName>
    </submittedName>
</protein>
<dbReference type="Gene3D" id="2.40.30.20">
    <property type="match status" value="1"/>
</dbReference>
<name>A0A381V1L9_9ZZZZ</name>
<proteinExistence type="predicted"/>
<gene>
    <name evidence="1" type="ORF">METZ01_LOCUS86582</name>
</gene>
<evidence type="ECO:0000313" key="1">
    <source>
        <dbReference type="EMBL" id="SVA33728.1"/>
    </source>
</evidence>
<organism evidence="1">
    <name type="scientific">marine metagenome</name>
    <dbReference type="NCBI Taxonomy" id="408172"/>
    <lineage>
        <taxon>unclassified sequences</taxon>
        <taxon>metagenomes</taxon>
        <taxon>ecological metagenomes</taxon>
    </lineage>
</organism>
<dbReference type="AlphaFoldDB" id="A0A381V1L9"/>
<accession>A0A381V1L9</accession>
<dbReference type="EMBL" id="UINC01007511">
    <property type="protein sequence ID" value="SVA33728.1"/>
    <property type="molecule type" value="Genomic_DNA"/>
</dbReference>
<feature type="non-terminal residue" evidence="1">
    <location>
        <position position="1154"/>
    </location>
</feature>
<sequence>MAKTKVEQYIFQPGIPIKDNRYHMAHDLITNNVEFICDEVTAWIAEQVKMEPKYPDAYASIVANKEFLKDEVMSWFDIAYPGVHDLTYTATAATYDPATGLLVLTIGSHGFQIGSTVRIATESLTFTCAEDSHATQHSYPRATGSLAPGGWDYAYLTPVPVTKTSGSTVTVDVGLSSNNTAHTFVSATADGIISNERHEKCERDTGYNIDAITTDLYNGGNSKSIETAKKYWEGTNTNLGSSNEQTYATLVNNKLLEIINGYILTNTAWTTAQVPPVTTQDVGQPIAESNAKNRVTELHSILNDVTVNGLDNLPAVTPSWSHYTYDGILCERDTRLNLQGLDGTGGILYDLRYGGNEQTRYTASKYWINSTPQIDGNRTPELFAKNYVRDLINNFILLQPASAQTYPYAIALLEANKQFIADEATAWFDANYPGVHTGTRHTKCIRDTKYNIEALTSDIYTGSNFKVIDMVHRYWSGTASQLPGGETLLTTAVSHGRSVDDVVEIRGLVLTCPMGSKTYPVTDFTQGHSTNQTFAVRTQNLTASTFEIYLGTSAVAQTYVKGGVVIPQAGLQLDNRLDIRNFDYNTGTGVATITTMGGATVTAEAHGRSNGDLIAVDGAVLSCDMGSKTYPVNSFSTAHSTNQTFTVSANNVTTDTFEVFFGTSAIATTYVSGGTIVKAGNIRLPITGFNYTPGSTHSVSAATYDPTSGVLEITIGSHDFEIGNNINIGSNSLTFTCAMDSHATNHTYPRATGSNAPGGYDYAYNTPVEITAKTSTTISVDVGVSSNTTAHTFVSAIADNITSIPAANSVSNAVYTPGTGLIQLTIGAHSYKIGDTIKIATDSLTFTCAMDSHATNHTYPRATGSAAPGGYDYAYNTNRTITAVDATSITCNVGTSSNTSAHTFISAKANCITNTIGSAGKCVITAVDHGLTANDTIDIRGVVMDCVYGTKVYPAIPHAGIYPVTKVADANTLDFYLPPSAIDHTYVSGGTVKSATLTDVGSSTAVTAFVYNNDQALITITSTSHGLAVGDLVKLAGITLSCSTGTKVYPDATVSSGVFYVYDVPDINTIIIGMDRSNVAHTYVSGGTCQKVTYTTASSVNISNFVFDTHSGHGLSGNDNVILRGIVTDCIYGTKVYPALVHAGLYPITKTDTA</sequence>
<dbReference type="InterPro" id="IPR023366">
    <property type="entry name" value="ATP_synth_asu-like_sf"/>
</dbReference>